<dbReference type="Proteomes" id="UP001178508">
    <property type="component" value="Chromosome 1"/>
</dbReference>
<dbReference type="AlphaFoldDB" id="A0AAV1EI76"/>
<evidence type="ECO:0000313" key="2">
    <source>
        <dbReference type="EMBL" id="CAJ1048431.1"/>
    </source>
</evidence>
<evidence type="ECO:0000256" key="1">
    <source>
        <dbReference type="SAM" id="MobiDB-lite"/>
    </source>
</evidence>
<organism evidence="2 3">
    <name type="scientific">Xyrichtys novacula</name>
    <name type="common">Pearly razorfish</name>
    <name type="synonym">Hemipteronotus novacula</name>
    <dbReference type="NCBI Taxonomy" id="13765"/>
    <lineage>
        <taxon>Eukaryota</taxon>
        <taxon>Metazoa</taxon>
        <taxon>Chordata</taxon>
        <taxon>Craniata</taxon>
        <taxon>Vertebrata</taxon>
        <taxon>Euteleostomi</taxon>
        <taxon>Actinopterygii</taxon>
        <taxon>Neopterygii</taxon>
        <taxon>Teleostei</taxon>
        <taxon>Neoteleostei</taxon>
        <taxon>Acanthomorphata</taxon>
        <taxon>Eupercaria</taxon>
        <taxon>Labriformes</taxon>
        <taxon>Labridae</taxon>
        <taxon>Xyrichtys</taxon>
    </lineage>
</organism>
<protein>
    <submittedName>
        <fullName evidence="2">Uncharacterized protein</fullName>
    </submittedName>
</protein>
<dbReference type="EMBL" id="OY660864">
    <property type="protein sequence ID" value="CAJ1048431.1"/>
    <property type="molecule type" value="Genomic_DNA"/>
</dbReference>
<sequence>MTRTQRSPSRGLERLVVVAADKRVSEGWAQGSPVGAVRAPPGTDGEESPLLARGSTRGPLHVGGEVVFTPTSNGDQEVAGPEGAGPGLVVVGGAAAGRSEASGEPWSGVWAASRLEEEATSRPECQLR</sequence>
<feature type="region of interest" description="Disordered" evidence="1">
    <location>
        <begin position="28"/>
        <end position="62"/>
    </location>
</feature>
<name>A0AAV1EI76_XYRNO</name>
<reference evidence="2" key="1">
    <citation type="submission" date="2023-08" db="EMBL/GenBank/DDBJ databases">
        <authorList>
            <person name="Alioto T."/>
            <person name="Alioto T."/>
            <person name="Gomez Garrido J."/>
        </authorList>
    </citation>
    <scope>NUCLEOTIDE SEQUENCE</scope>
</reference>
<evidence type="ECO:0000313" key="3">
    <source>
        <dbReference type="Proteomes" id="UP001178508"/>
    </source>
</evidence>
<keyword evidence="3" id="KW-1185">Reference proteome</keyword>
<proteinExistence type="predicted"/>
<gene>
    <name evidence="2" type="ORF">XNOV1_A016984</name>
</gene>
<accession>A0AAV1EI76</accession>